<dbReference type="OrthoDB" id="278697at2"/>
<dbReference type="STRING" id="1034943.BN59_01209"/>
<gene>
    <name evidence="1" type="ORF">BN59_01209</name>
</gene>
<dbReference type="EMBL" id="CCSB01000001">
    <property type="protein sequence ID" value="CDZ76930.1"/>
    <property type="molecule type" value="Genomic_DNA"/>
</dbReference>
<proteinExistence type="predicted"/>
<organism evidence="1 2">
    <name type="scientific">Legionella massiliensis</name>
    <dbReference type="NCBI Taxonomy" id="1034943"/>
    <lineage>
        <taxon>Bacteria</taxon>
        <taxon>Pseudomonadati</taxon>
        <taxon>Pseudomonadota</taxon>
        <taxon>Gammaproteobacteria</taxon>
        <taxon>Legionellales</taxon>
        <taxon>Legionellaceae</taxon>
        <taxon>Legionella</taxon>
    </lineage>
</organism>
<dbReference type="eggNOG" id="COG4278">
    <property type="taxonomic scope" value="Bacteria"/>
</dbReference>
<protein>
    <submittedName>
        <fullName evidence="1">Uncharacterized protein</fullName>
    </submittedName>
</protein>
<dbReference type="RefSeq" id="WP_043873355.1">
    <property type="nucleotide sequence ID" value="NZ_CCVW01000001.1"/>
</dbReference>
<dbReference type="AlphaFoldDB" id="A0A078KRA9"/>
<accession>A0A078KRA9</accession>
<evidence type="ECO:0000313" key="1">
    <source>
        <dbReference type="EMBL" id="CDZ76930.1"/>
    </source>
</evidence>
<sequence length="136" mass="16349">MKLPPLGELLAYQNEAILGYFCHKHPSYTEERAKQLFTDLMGWMWLNLHRQNNHRQTYLFGPLLALDELWHGFILHTRDYLAFCQHYFGEYFHHDVEPIGLEHELTTEELADFLNDCFEYLGTDWVNRYFSSQQAF</sequence>
<keyword evidence="2" id="KW-1185">Reference proteome</keyword>
<reference evidence="1 2" key="1">
    <citation type="submission" date="2014-06" db="EMBL/GenBank/DDBJ databases">
        <authorList>
            <person name="Urmite Genomes Urmite Genomes"/>
        </authorList>
    </citation>
    <scope>NUCLEOTIDE SEQUENCE [LARGE SCALE GENOMIC DNA]</scope>
</reference>
<name>A0A078KRA9_9GAMM</name>
<dbReference type="Proteomes" id="UP000044071">
    <property type="component" value="Unassembled WGS sequence"/>
</dbReference>
<evidence type="ECO:0000313" key="2">
    <source>
        <dbReference type="Proteomes" id="UP000044071"/>
    </source>
</evidence>